<evidence type="ECO:0000256" key="1">
    <source>
        <dbReference type="SAM" id="MobiDB-lite"/>
    </source>
</evidence>
<feature type="region of interest" description="Disordered" evidence="1">
    <location>
        <begin position="36"/>
        <end position="57"/>
    </location>
</feature>
<sequence>MSKKNKKSKNLKNLPKEIKQVSEVIIFEFGKKFNKPQANEGNNQKMRPYFLDELLNP</sequence>
<organism evidence="2 3">
    <name type="scientific">Parachlamydia acanthamoebae</name>
    <dbReference type="NCBI Taxonomy" id="83552"/>
    <lineage>
        <taxon>Bacteria</taxon>
        <taxon>Pseudomonadati</taxon>
        <taxon>Chlamydiota</taxon>
        <taxon>Chlamydiia</taxon>
        <taxon>Parachlamydiales</taxon>
        <taxon>Parachlamydiaceae</taxon>
        <taxon>Parachlamydia</taxon>
    </lineage>
</organism>
<feature type="compositionally biased region" description="Polar residues" evidence="1">
    <location>
        <begin position="36"/>
        <end position="45"/>
    </location>
</feature>
<protein>
    <submittedName>
        <fullName evidence="2">Uncharacterized protein</fullName>
    </submittedName>
</protein>
<evidence type="ECO:0000313" key="2">
    <source>
        <dbReference type="EMBL" id="KIA77591.1"/>
    </source>
</evidence>
<dbReference type="AlphaFoldDB" id="A0A0C1C1U5"/>
<proteinExistence type="predicted"/>
<reference evidence="2 3" key="1">
    <citation type="journal article" date="2014" name="Mol. Biol. Evol.">
        <title>Massive expansion of Ubiquitination-related gene families within the Chlamydiae.</title>
        <authorList>
            <person name="Domman D."/>
            <person name="Collingro A."/>
            <person name="Lagkouvardos I."/>
            <person name="Gehre L."/>
            <person name="Weinmaier T."/>
            <person name="Rattei T."/>
            <person name="Subtil A."/>
            <person name="Horn M."/>
        </authorList>
    </citation>
    <scope>NUCLEOTIDE SEQUENCE [LARGE SCALE GENOMIC DNA]</scope>
    <source>
        <strain evidence="2 3">OEW1</strain>
    </source>
</reference>
<dbReference type="PATRIC" id="fig|83552.4.peg.1230"/>
<dbReference type="RefSeq" id="WP_006341070.1">
    <property type="nucleotide sequence ID" value="NZ_BAWW01000008.1"/>
</dbReference>
<dbReference type="Proteomes" id="UP000031307">
    <property type="component" value="Unassembled WGS sequence"/>
</dbReference>
<dbReference type="EMBL" id="JSAM01000073">
    <property type="protein sequence ID" value="KIA77591.1"/>
    <property type="molecule type" value="Genomic_DNA"/>
</dbReference>
<accession>A0A0C1C1U5</accession>
<gene>
    <name evidence="2" type="ORF">DB43_GD00220</name>
</gene>
<evidence type="ECO:0000313" key="3">
    <source>
        <dbReference type="Proteomes" id="UP000031307"/>
    </source>
</evidence>
<name>A0A0C1C1U5_9BACT</name>
<comment type="caution">
    <text evidence="2">The sequence shown here is derived from an EMBL/GenBank/DDBJ whole genome shotgun (WGS) entry which is preliminary data.</text>
</comment>